<dbReference type="InterPro" id="IPR027417">
    <property type="entry name" value="P-loop_NTPase"/>
</dbReference>
<name>A0A3B1BCC7_9ZZZZ</name>
<evidence type="ECO:0000313" key="5">
    <source>
        <dbReference type="EMBL" id="VAX15926.1"/>
    </source>
</evidence>
<feature type="region of interest" description="Disordered" evidence="3">
    <location>
        <begin position="240"/>
        <end position="263"/>
    </location>
</feature>
<gene>
    <name evidence="5" type="ORF">MNBD_IGNAVI01-259</name>
</gene>
<evidence type="ECO:0000256" key="1">
    <source>
        <dbReference type="ARBA" id="ARBA00022741"/>
    </source>
</evidence>
<protein>
    <recommendedName>
        <fullName evidence="4">KaiC-like domain-containing protein</fullName>
    </recommendedName>
</protein>
<keyword evidence="1" id="KW-0547">Nucleotide-binding</keyword>
<evidence type="ECO:0000256" key="3">
    <source>
        <dbReference type="SAM" id="MobiDB-lite"/>
    </source>
</evidence>
<evidence type="ECO:0000259" key="4">
    <source>
        <dbReference type="Pfam" id="PF06745"/>
    </source>
</evidence>
<organism evidence="5">
    <name type="scientific">hydrothermal vent metagenome</name>
    <dbReference type="NCBI Taxonomy" id="652676"/>
    <lineage>
        <taxon>unclassified sequences</taxon>
        <taxon>metagenomes</taxon>
        <taxon>ecological metagenomes</taxon>
    </lineage>
</organism>
<evidence type="ECO:0000256" key="2">
    <source>
        <dbReference type="ARBA" id="ARBA00022840"/>
    </source>
</evidence>
<proteinExistence type="predicted"/>
<keyword evidence="2" id="KW-0067">ATP-binding</keyword>
<feature type="compositionally biased region" description="Basic and acidic residues" evidence="3">
    <location>
        <begin position="243"/>
        <end position="258"/>
    </location>
</feature>
<reference evidence="5" key="1">
    <citation type="submission" date="2018-06" db="EMBL/GenBank/DDBJ databases">
        <authorList>
            <person name="Zhirakovskaya E."/>
        </authorList>
    </citation>
    <scope>NUCLEOTIDE SEQUENCE</scope>
</reference>
<dbReference type="Pfam" id="PF06745">
    <property type="entry name" value="ATPase"/>
    <property type="match status" value="1"/>
</dbReference>
<dbReference type="Gene3D" id="3.40.50.300">
    <property type="entry name" value="P-loop containing nucleotide triphosphate hydrolases"/>
    <property type="match status" value="1"/>
</dbReference>
<feature type="domain" description="KaiC-like" evidence="4">
    <location>
        <begin position="9"/>
        <end position="198"/>
    </location>
</feature>
<accession>A0A3B1BCC7</accession>
<dbReference type="GO" id="GO:0005524">
    <property type="term" value="F:ATP binding"/>
    <property type="evidence" value="ECO:0007669"/>
    <property type="project" value="UniProtKB-KW"/>
</dbReference>
<dbReference type="EMBL" id="UOGD01000038">
    <property type="protein sequence ID" value="VAX15926.1"/>
    <property type="molecule type" value="Genomic_DNA"/>
</dbReference>
<dbReference type="InterPro" id="IPR014774">
    <property type="entry name" value="KaiC-like_dom"/>
</dbReference>
<dbReference type="PANTHER" id="PTHR43637">
    <property type="entry name" value="UPF0273 PROTEIN TM_0370"/>
    <property type="match status" value="1"/>
</dbReference>
<sequence>MTNGVKLIKSGFSLIDRKWGGIYKGGGYLIVGPRKSGRTLLSLKFAIEALKQSERCLFFTTMRPKDLMIQAASLNFDLQKYMNSNSIIVVRVSPPNDVYDAYDPDQYMTDYINDIITVSNQYEPDRLIFDELTPYIGFKRLDLLEDVFTNMLETIENRNITSFFVVGEPATEKSKTVVSILSDNVTGTIYLEKSDKKKDDKYNSGTVILSPNVGHTEGQFTSEYWIEPQKGIVIEIEDEAETAEDRSQEETETPKTDETPPPEVSELVNIYNIDDFRLILNNQIALYQTTGQRLNLLSFKLDQIAQVKGLLSIGQLKKIISMSIQKRDKLCMIGEKVVVLLVRSSKESMNKMLSKIKANLPSYTVDDLGSSMNYISIADLGIDSSIDNSEKLIDLIINDQKNLNYKSLDKIAL</sequence>
<dbReference type="SUPFAM" id="SSF52540">
    <property type="entry name" value="P-loop containing nucleoside triphosphate hydrolases"/>
    <property type="match status" value="1"/>
</dbReference>
<dbReference type="AlphaFoldDB" id="A0A3B1BCC7"/>